<evidence type="ECO:0000313" key="7">
    <source>
        <dbReference type="EMBL" id="PAE87238.1"/>
    </source>
</evidence>
<feature type="transmembrane region" description="Helical" evidence="6">
    <location>
        <begin position="231"/>
        <end position="256"/>
    </location>
</feature>
<reference evidence="7 8" key="1">
    <citation type="submission" date="2017-07" db="EMBL/GenBank/DDBJ databases">
        <title>Isolation and whole genome analysis of endospore-forming bacteria from heroin.</title>
        <authorList>
            <person name="Kalinowski J."/>
            <person name="Ahrens B."/>
            <person name="Al-Dilaimi A."/>
            <person name="Winkler A."/>
            <person name="Wibberg D."/>
            <person name="Schleenbecker U."/>
            <person name="Ruckert C."/>
            <person name="Wolfel R."/>
            <person name="Grass G."/>
        </authorList>
    </citation>
    <scope>NUCLEOTIDE SEQUENCE [LARGE SCALE GENOMIC DNA]</scope>
    <source>
        <strain evidence="7 8">7539</strain>
    </source>
</reference>
<feature type="transmembrane region" description="Helical" evidence="6">
    <location>
        <begin position="375"/>
        <end position="405"/>
    </location>
</feature>
<keyword evidence="3 6" id="KW-0812">Transmembrane</keyword>
<feature type="transmembrane region" description="Helical" evidence="6">
    <location>
        <begin position="268"/>
        <end position="288"/>
    </location>
</feature>
<evidence type="ECO:0000313" key="8">
    <source>
        <dbReference type="Proteomes" id="UP000216207"/>
    </source>
</evidence>
<dbReference type="InterPro" id="IPR001248">
    <property type="entry name" value="Pur-cyt_permease"/>
</dbReference>
<evidence type="ECO:0000256" key="2">
    <source>
        <dbReference type="ARBA" id="ARBA00008974"/>
    </source>
</evidence>
<sequence length="418" mass="44543">MEGKYVAGKIVESDFEWQAVPQGRRRGFWQMFVLMVGFTFFSASMLAGGTLGQGLSFSRFFITVLVGNFILGVYTGALAYIAAKTGLSTHLLTRFAFGEKGSYLPSLLLSVTQIGWFGVGLMMLAVPVQKVTGVDLWLLLLLGGVLMTATAYLGVKALTMLSFIAVPAIAVLGTISSSIAVNDMGGPAQLFAYQPTEGIGIAAALSVCIGSFISGGTLTPDFARYGSSKKVAVSTTVIAFFLGNSLMFLFGAVGAISTGFAEISEVMFTQGLIWPAIFALGLNIWTTNDSALYASGLGLSNVTKFSKKKLVLVNGLVGTLLAYWLYTNFVSWLDFLNLTLPPIGAIVLVDYFIIKKGTYAPFKQASFKAVRANALMAWLIGLAGALFVPGIQPLNALIFAALSYICLEKIVNIKGEQL</sequence>
<dbReference type="PANTHER" id="PTHR30569:SF0">
    <property type="entry name" value="CYTOSINE PERMEASE"/>
    <property type="match status" value="1"/>
</dbReference>
<comment type="caution">
    <text evidence="7">The sequence shown here is derived from an EMBL/GenBank/DDBJ whole genome shotgun (WGS) entry which is preliminary data.</text>
</comment>
<dbReference type="Proteomes" id="UP000216207">
    <property type="component" value="Unassembled WGS sequence"/>
</dbReference>
<feature type="transmembrane region" description="Helical" evidence="6">
    <location>
        <begin position="309"/>
        <end position="326"/>
    </location>
</feature>
<comment type="subcellular location">
    <subcellularLocation>
        <location evidence="1">Membrane</location>
        <topology evidence="1">Multi-pass membrane protein</topology>
    </subcellularLocation>
</comment>
<dbReference type="GO" id="GO:0005886">
    <property type="term" value="C:plasma membrane"/>
    <property type="evidence" value="ECO:0007669"/>
    <property type="project" value="TreeGrafter"/>
</dbReference>
<dbReference type="Gene3D" id="1.10.4160.10">
    <property type="entry name" value="Hydantoin permease"/>
    <property type="match status" value="1"/>
</dbReference>
<dbReference type="RefSeq" id="WP_095294927.1">
    <property type="nucleotide sequence ID" value="NZ_NPCC01000038.1"/>
</dbReference>
<evidence type="ECO:0000256" key="3">
    <source>
        <dbReference type="ARBA" id="ARBA00022692"/>
    </source>
</evidence>
<feature type="transmembrane region" description="Helical" evidence="6">
    <location>
        <begin position="160"/>
        <end position="179"/>
    </location>
</feature>
<feature type="transmembrane region" description="Helical" evidence="6">
    <location>
        <begin position="60"/>
        <end position="82"/>
    </location>
</feature>
<dbReference type="AlphaFoldDB" id="A0A268NUY7"/>
<keyword evidence="5 6" id="KW-0472">Membrane</keyword>
<dbReference type="PANTHER" id="PTHR30569">
    <property type="entry name" value="CYTOSINE TRANSPORTER CODB"/>
    <property type="match status" value="1"/>
</dbReference>
<evidence type="ECO:0000256" key="1">
    <source>
        <dbReference type="ARBA" id="ARBA00004141"/>
    </source>
</evidence>
<dbReference type="GO" id="GO:0015209">
    <property type="term" value="F:cytosine transmembrane transporter activity"/>
    <property type="evidence" value="ECO:0007669"/>
    <property type="project" value="InterPro"/>
</dbReference>
<evidence type="ECO:0000256" key="5">
    <source>
        <dbReference type="ARBA" id="ARBA00023136"/>
    </source>
</evidence>
<feature type="transmembrane region" description="Helical" evidence="6">
    <location>
        <begin position="199"/>
        <end position="219"/>
    </location>
</feature>
<dbReference type="Pfam" id="PF02133">
    <property type="entry name" value="Transp_cyt_pur"/>
    <property type="match status" value="1"/>
</dbReference>
<feature type="transmembrane region" description="Helical" evidence="6">
    <location>
        <begin position="28"/>
        <end position="48"/>
    </location>
</feature>
<protein>
    <submittedName>
        <fullName evidence="7">Cytosine permease</fullName>
    </submittedName>
</protein>
<comment type="similarity">
    <text evidence="2">Belongs to the purine-cytosine permease (2.A.39) family.</text>
</comment>
<feature type="transmembrane region" description="Helical" evidence="6">
    <location>
        <begin position="103"/>
        <end position="124"/>
    </location>
</feature>
<dbReference type="EMBL" id="NPCC01000038">
    <property type="protein sequence ID" value="PAE87238.1"/>
    <property type="molecule type" value="Genomic_DNA"/>
</dbReference>
<dbReference type="InterPro" id="IPR030191">
    <property type="entry name" value="CodB"/>
</dbReference>
<name>A0A268NUY7_SHOCL</name>
<dbReference type="NCBIfam" id="NF008241">
    <property type="entry name" value="PRK11017.1"/>
    <property type="match status" value="1"/>
</dbReference>
<keyword evidence="4 6" id="KW-1133">Transmembrane helix</keyword>
<proteinExistence type="inferred from homology"/>
<feature type="transmembrane region" description="Helical" evidence="6">
    <location>
        <begin position="332"/>
        <end position="354"/>
    </location>
</feature>
<evidence type="ECO:0000256" key="4">
    <source>
        <dbReference type="ARBA" id="ARBA00022989"/>
    </source>
</evidence>
<gene>
    <name evidence="7" type="ORF">CHH72_19365</name>
</gene>
<dbReference type="CDD" id="cd11484">
    <property type="entry name" value="SLC-NCS1sbd_CobB-like"/>
    <property type="match status" value="1"/>
</dbReference>
<feature type="transmembrane region" description="Helical" evidence="6">
    <location>
        <begin position="136"/>
        <end position="153"/>
    </location>
</feature>
<accession>A0A268NUY7</accession>
<organism evidence="7 8">
    <name type="scientific">Shouchella clausii</name>
    <name type="common">Alkalihalobacillus clausii</name>
    <dbReference type="NCBI Taxonomy" id="79880"/>
    <lineage>
        <taxon>Bacteria</taxon>
        <taxon>Bacillati</taxon>
        <taxon>Bacillota</taxon>
        <taxon>Bacilli</taxon>
        <taxon>Bacillales</taxon>
        <taxon>Bacillaceae</taxon>
        <taxon>Shouchella</taxon>
    </lineage>
</organism>
<evidence type="ECO:0000256" key="6">
    <source>
        <dbReference type="SAM" id="Phobius"/>
    </source>
</evidence>